<dbReference type="NCBIfam" id="TIGR04226">
    <property type="entry name" value="RrgB_K2N_iso_D2"/>
    <property type="match status" value="1"/>
</dbReference>
<dbReference type="Pfam" id="PF00746">
    <property type="entry name" value="Gram_pos_anchor"/>
    <property type="match status" value="1"/>
</dbReference>
<evidence type="ECO:0000259" key="7">
    <source>
        <dbReference type="Pfam" id="PF16555"/>
    </source>
</evidence>
<dbReference type="InterPro" id="IPR013783">
    <property type="entry name" value="Ig-like_fold"/>
</dbReference>
<proteinExistence type="predicted"/>
<reference evidence="10" key="1">
    <citation type="submission" date="2016-06" db="EMBL/GenBank/DDBJ databases">
        <title>Four novel species of enterococci isolated from chicken manure.</title>
        <authorList>
            <person name="Van Tyne D."/>
        </authorList>
    </citation>
    <scope>NUCLEOTIDE SEQUENCE [LARGE SCALE GENOMIC DNA]</scope>
    <source>
        <strain evidence="10">JM9A</strain>
    </source>
</reference>
<evidence type="ECO:0000256" key="2">
    <source>
        <dbReference type="ARBA" id="ARBA00022525"/>
    </source>
</evidence>
<reference evidence="9 10" key="2">
    <citation type="submission" date="2024-02" db="EMBL/GenBank/DDBJ databases">
        <title>The Genome Sequence of Enterococcus diestrammenae JM9A.</title>
        <authorList>
            <person name="Earl A."/>
            <person name="Manson A."/>
            <person name="Gilmore M."/>
            <person name="Sanders J."/>
            <person name="Shea T."/>
            <person name="Howe W."/>
            <person name="Livny J."/>
            <person name="Cuomo C."/>
            <person name="Neafsey D."/>
            <person name="Birren B."/>
        </authorList>
    </citation>
    <scope>NUCLEOTIDE SEQUENCE [LARGE SCALE GENOMIC DNA]</scope>
    <source>
        <strain evidence="9 10">JM9A</strain>
    </source>
</reference>
<feature type="domain" description="Gram-positive cocci surface proteins LPxTG" evidence="6">
    <location>
        <begin position="577"/>
        <end position="611"/>
    </location>
</feature>
<keyword evidence="10" id="KW-1185">Reference proteome</keyword>
<protein>
    <submittedName>
        <fullName evidence="9">Uncharacterized protein</fullName>
    </submittedName>
</protein>
<keyword evidence="5" id="KW-0472">Membrane</keyword>
<feature type="domain" description="SpaA-like prealbumin fold" evidence="8">
    <location>
        <begin position="466"/>
        <end position="576"/>
    </location>
</feature>
<dbReference type="RefSeq" id="WP_161870517.1">
    <property type="nucleotide sequence ID" value="NZ_JAQFAM010000019.1"/>
</dbReference>
<dbReference type="Gene3D" id="2.60.40.740">
    <property type="match status" value="1"/>
</dbReference>
<keyword evidence="4" id="KW-0572">Peptidoglycan-anchor</keyword>
<evidence type="ECO:0000256" key="4">
    <source>
        <dbReference type="ARBA" id="ARBA00023088"/>
    </source>
</evidence>
<sequence length="626" mass="66738">MKKAKIKGLLLLLPVLIGLLVTGVSQAWATGPTKQTIRIHKMQYTTLPEKIPNTGGEMTDFPGTGLAGVGFSVYDVTSAYWTAYAAASGDNEAKTATATASLLATPASGTPVATTPLTDGDGVADLALPLTSSGKNAVYRFVETIRPAGVVGSQTEDFILGLPVHEEATQQLRNLVHVYPKNVIKELTLAFTKYGVNPTGATTPLAGATFYLTGPTGKLYNTETAAFDLTFSDPLPAEAILTANAAGLVSLPALPLLPGDYTFTEMDSSVAKAGLQANDSLLFHYKTPAAVVAHVTSEMTVTYSYYDLQGNLLKDRPSAVAYNYQVPPVEKTVDDDGVDRGQVVTYTISSVIPQDIRHYSLYQFVDSYSDTLALVADETAIKDSLRYGGVSASGISTSFAATAGSFSLTFSEPEQLVPYAGKTLTFDVKMQVLGDTLGEIENQVTFKNDFTHRTARKTIKTYGKIFRKKDAYTQEALAGAKFVLKNAEGQYLQLFNGPDKLAEVTGLAKGYDVKWTINKGEASLLLSDAAGDFGVYGLSGAGTYQLEEIAAPGGYVLSQGTVPVTADSGKTRQTIFNKPKGTLPATGGVGMLGFGLLGLMMISGTLWYFRKEGSKVTVKETRKRRK</sequence>
<dbReference type="InterPro" id="IPR026466">
    <property type="entry name" value="Fim_isopep_form_D2_dom"/>
</dbReference>
<dbReference type="NCBIfam" id="TIGR01167">
    <property type="entry name" value="LPXTG_anchor"/>
    <property type="match status" value="1"/>
</dbReference>
<keyword evidence="3" id="KW-0732">Signal</keyword>
<keyword evidence="1" id="KW-0134">Cell wall</keyword>
<dbReference type="EMBL" id="MAEI02000001">
    <property type="protein sequence ID" value="MEO1780886.1"/>
    <property type="molecule type" value="Genomic_DNA"/>
</dbReference>
<comment type="caution">
    <text evidence="9">The sequence shown here is derived from an EMBL/GenBank/DDBJ whole genome shotgun (WGS) entry which is preliminary data.</text>
</comment>
<feature type="transmembrane region" description="Helical" evidence="5">
    <location>
        <begin position="588"/>
        <end position="609"/>
    </location>
</feature>
<dbReference type="Gene3D" id="2.60.40.10">
    <property type="entry name" value="Immunoglobulins"/>
    <property type="match status" value="2"/>
</dbReference>
<organism evidence="9 10">
    <name type="scientific">Enterococcus diestrammenae</name>
    <dbReference type="NCBI Taxonomy" id="1155073"/>
    <lineage>
        <taxon>Bacteria</taxon>
        <taxon>Bacillati</taxon>
        <taxon>Bacillota</taxon>
        <taxon>Bacilli</taxon>
        <taxon>Lactobacillales</taxon>
        <taxon>Enterococcaceae</taxon>
        <taxon>Enterococcus</taxon>
    </lineage>
</organism>
<name>A0ABV0EYM4_9ENTE</name>
<evidence type="ECO:0000256" key="1">
    <source>
        <dbReference type="ARBA" id="ARBA00022512"/>
    </source>
</evidence>
<evidence type="ECO:0000256" key="5">
    <source>
        <dbReference type="SAM" id="Phobius"/>
    </source>
</evidence>
<evidence type="ECO:0000259" key="6">
    <source>
        <dbReference type="Pfam" id="PF00746"/>
    </source>
</evidence>
<feature type="domain" description="Gram-positive pilin subunit D1 N-terminal" evidence="7">
    <location>
        <begin position="33"/>
        <end position="183"/>
    </location>
</feature>
<keyword evidence="5" id="KW-1133">Transmembrane helix</keyword>
<gene>
    <name evidence="9" type="ORF">BAU18_000464</name>
</gene>
<dbReference type="Pfam" id="PF16555">
    <property type="entry name" value="GramPos_pilinD1"/>
    <property type="match status" value="1"/>
</dbReference>
<keyword evidence="2" id="KW-0964">Secreted</keyword>
<evidence type="ECO:0000313" key="10">
    <source>
        <dbReference type="Proteomes" id="UP001429357"/>
    </source>
</evidence>
<dbReference type="InterPro" id="IPR019931">
    <property type="entry name" value="LPXTG_anchor"/>
</dbReference>
<accession>A0ABV0EYM4</accession>
<dbReference type="InterPro" id="IPR041033">
    <property type="entry name" value="SpaA_PFL_dom_1"/>
</dbReference>
<evidence type="ECO:0000256" key="3">
    <source>
        <dbReference type="ARBA" id="ARBA00022729"/>
    </source>
</evidence>
<evidence type="ECO:0000313" key="9">
    <source>
        <dbReference type="EMBL" id="MEO1780886.1"/>
    </source>
</evidence>
<dbReference type="InterPro" id="IPR032364">
    <property type="entry name" value="GramPos_pilinD1_N"/>
</dbReference>
<dbReference type="Proteomes" id="UP001429357">
    <property type="component" value="Unassembled WGS sequence"/>
</dbReference>
<keyword evidence="5" id="KW-0812">Transmembrane</keyword>
<dbReference type="Pfam" id="PF17802">
    <property type="entry name" value="SpaA"/>
    <property type="match status" value="1"/>
</dbReference>
<evidence type="ECO:0000259" key="8">
    <source>
        <dbReference type="Pfam" id="PF17802"/>
    </source>
</evidence>